<dbReference type="RefSeq" id="WP_099686805.1">
    <property type="nucleotide sequence ID" value="NZ_NWUW01000098.1"/>
</dbReference>
<organism evidence="1 2">
    <name type="scientific">Bacillus fungorum</name>
    <dbReference type="NCBI Taxonomy" id="2039284"/>
    <lineage>
        <taxon>Bacteria</taxon>
        <taxon>Bacillati</taxon>
        <taxon>Bacillota</taxon>
        <taxon>Bacilli</taxon>
        <taxon>Bacillales</taxon>
        <taxon>Bacillaceae</taxon>
        <taxon>Bacillus</taxon>
    </lineage>
</organism>
<sequence>MFDNMSEEAKLSYEVEKENVQRIADALGVKVSFFESRSSSARIYYHLKCIFKEKGSAKLKKELASHNWIKDQRYRSICSDELVEHFTFVMTKMVFIEN</sequence>
<dbReference type="EMBL" id="NWUW01000098">
    <property type="protein sequence ID" value="PIE91725.1"/>
    <property type="molecule type" value="Genomic_DNA"/>
</dbReference>
<evidence type="ECO:0000313" key="1">
    <source>
        <dbReference type="EMBL" id="PIE91725.1"/>
    </source>
</evidence>
<dbReference type="Proteomes" id="UP000228484">
    <property type="component" value="Unassembled WGS sequence"/>
</dbReference>
<comment type="caution">
    <text evidence="1">The sequence shown here is derived from an EMBL/GenBank/DDBJ whole genome shotgun (WGS) entry which is preliminary data.</text>
</comment>
<keyword evidence="2" id="KW-1185">Reference proteome</keyword>
<reference evidence="1 2" key="1">
    <citation type="submission" date="2017-09" db="EMBL/GenBank/DDBJ databases">
        <title>Biocontrol bacteria screening and application from spent mushroom substrate.</title>
        <authorList>
            <person name="Sun X."/>
        </authorList>
    </citation>
    <scope>NUCLEOTIDE SEQUENCE [LARGE SCALE GENOMIC DNA]</scope>
    <source>
        <strain evidence="1 2">100374</strain>
    </source>
</reference>
<gene>
    <name evidence="1" type="ORF">CO726_30605</name>
</gene>
<dbReference type="AlphaFoldDB" id="A0A2G6Q4P7"/>
<protein>
    <submittedName>
        <fullName evidence="1">Uncharacterized protein</fullName>
    </submittedName>
</protein>
<evidence type="ECO:0000313" key="2">
    <source>
        <dbReference type="Proteomes" id="UP000228484"/>
    </source>
</evidence>
<proteinExistence type="predicted"/>
<accession>A0A2G6Q4P7</accession>
<name>A0A2G6Q4P7_9BACI</name>